<dbReference type="Pfam" id="PF10317">
    <property type="entry name" value="7TM_GPCR_Srd"/>
    <property type="match status" value="1"/>
</dbReference>
<dbReference type="Proteomes" id="UP000005239">
    <property type="component" value="Unassembled WGS sequence"/>
</dbReference>
<evidence type="ECO:0000256" key="3">
    <source>
        <dbReference type="ARBA" id="ARBA00022692"/>
    </source>
</evidence>
<keyword evidence="5" id="KW-0472">Membrane</keyword>
<dbReference type="PANTHER" id="PTHR22945">
    <property type="entry name" value="SERPENTINE RECEPTOR, CLASS D DELTA"/>
    <property type="match status" value="1"/>
</dbReference>
<dbReference type="InterPro" id="IPR019421">
    <property type="entry name" value="7TM_GPCR_serpentine_rcpt_Srd"/>
</dbReference>
<sequence length="294" mass="32746">MLSIEASLLAAHMGLSCLSIILSILLVYVVFRYTPASFATFAVMLKCHALIDLYVAVGSSSSMQRVIPVNWSIIIISYGPCVYVGSTACYVSCTIFFGGQSFFIHSIVASFVFRLLVIRGQTPTARQALALFCAISLPDPLVYSASRCIYYRRVYLKESHSAGGNILIFGFVDVRSFSACIVLVILLLFGWPLFATIIYLRSKILSKLNQNSSSISEKSKNMQRKFVTMLTFQAAVPLVQLYAAVIFSLEFMDIIRNPALELSEHLVSGTKSFLSPLIVFRSIDQYRRKAYLLI</sequence>
<dbReference type="OrthoDB" id="5808087at2759"/>
<dbReference type="AlphaFoldDB" id="A0A2A6C1G6"/>
<proteinExistence type="inferred from homology"/>
<keyword evidence="3" id="KW-0812">Transmembrane</keyword>
<evidence type="ECO:0000313" key="6">
    <source>
        <dbReference type="EnsemblMetazoa" id="PPA41936.1"/>
    </source>
</evidence>
<comment type="subcellular location">
    <subcellularLocation>
        <location evidence="1">Membrane</location>
        <topology evidence="1">Multi-pass membrane protein</topology>
    </subcellularLocation>
</comment>
<dbReference type="PANTHER" id="PTHR22945:SF40">
    <property type="entry name" value="SERPENTINE RECEPTOR, CLASS D (DELTA)-RELATED"/>
    <property type="match status" value="1"/>
</dbReference>
<reference evidence="7" key="1">
    <citation type="journal article" date="2008" name="Nat. Genet.">
        <title>The Pristionchus pacificus genome provides a unique perspective on nematode lifestyle and parasitism.</title>
        <authorList>
            <person name="Dieterich C."/>
            <person name="Clifton S.W."/>
            <person name="Schuster L.N."/>
            <person name="Chinwalla A."/>
            <person name="Delehaunty K."/>
            <person name="Dinkelacker I."/>
            <person name="Fulton L."/>
            <person name="Fulton R."/>
            <person name="Godfrey J."/>
            <person name="Minx P."/>
            <person name="Mitreva M."/>
            <person name="Roeseler W."/>
            <person name="Tian H."/>
            <person name="Witte H."/>
            <person name="Yang S.P."/>
            <person name="Wilson R.K."/>
            <person name="Sommer R.J."/>
        </authorList>
    </citation>
    <scope>NUCLEOTIDE SEQUENCE [LARGE SCALE GENOMIC DNA]</scope>
    <source>
        <strain evidence="7">PS312</strain>
    </source>
</reference>
<name>A0A2A6C1G6_PRIPA</name>
<evidence type="ECO:0000256" key="2">
    <source>
        <dbReference type="ARBA" id="ARBA00009166"/>
    </source>
</evidence>
<reference evidence="6" key="2">
    <citation type="submission" date="2022-06" db="UniProtKB">
        <authorList>
            <consortium name="EnsemblMetazoa"/>
        </authorList>
    </citation>
    <scope>IDENTIFICATION</scope>
    <source>
        <strain evidence="6">PS312</strain>
    </source>
</reference>
<evidence type="ECO:0000256" key="5">
    <source>
        <dbReference type="ARBA" id="ARBA00023136"/>
    </source>
</evidence>
<evidence type="ECO:0000313" key="7">
    <source>
        <dbReference type="Proteomes" id="UP000005239"/>
    </source>
</evidence>
<accession>A0A2A6C1G6</accession>
<dbReference type="GO" id="GO:0016020">
    <property type="term" value="C:membrane"/>
    <property type="evidence" value="ECO:0007669"/>
    <property type="project" value="UniProtKB-SubCell"/>
</dbReference>
<keyword evidence="4" id="KW-1133">Transmembrane helix</keyword>
<accession>A0A8R1YXP7</accession>
<dbReference type="EnsemblMetazoa" id="PPA41936.1">
    <property type="protein sequence ID" value="PPA41936.1"/>
    <property type="gene ID" value="WBGene00280305"/>
</dbReference>
<comment type="similarity">
    <text evidence="2">Belongs to the nematode receptor-like protein srd family.</text>
</comment>
<keyword evidence="7" id="KW-1185">Reference proteome</keyword>
<gene>
    <name evidence="6" type="primary">WBGene00280305</name>
</gene>
<organism evidence="6 7">
    <name type="scientific">Pristionchus pacificus</name>
    <name type="common">Parasitic nematode worm</name>
    <dbReference type="NCBI Taxonomy" id="54126"/>
    <lineage>
        <taxon>Eukaryota</taxon>
        <taxon>Metazoa</taxon>
        <taxon>Ecdysozoa</taxon>
        <taxon>Nematoda</taxon>
        <taxon>Chromadorea</taxon>
        <taxon>Rhabditida</taxon>
        <taxon>Rhabditina</taxon>
        <taxon>Diplogasteromorpha</taxon>
        <taxon>Diplogasteroidea</taxon>
        <taxon>Neodiplogasteridae</taxon>
        <taxon>Pristionchus</taxon>
    </lineage>
</organism>
<evidence type="ECO:0000256" key="4">
    <source>
        <dbReference type="ARBA" id="ARBA00022989"/>
    </source>
</evidence>
<evidence type="ECO:0000256" key="1">
    <source>
        <dbReference type="ARBA" id="ARBA00004141"/>
    </source>
</evidence>
<dbReference type="InterPro" id="IPR050920">
    <property type="entry name" value="Nematode_rcpt-like_delta"/>
</dbReference>
<protein>
    <submittedName>
        <fullName evidence="6">G protein-coupled receptor</fullName>
    </submittedName>
</protein>